<protein>
    <submittedName>
        <fullName evidence="1">Uncharacterized protein</fullName>
    </submittedName>
</protein>
<gene>
    <name evidence="1" type="ORF">FHS31_000103</name>
</gene>
<accession>A0ABX0TSC8</accession>
<dbReference type="EMBL" id="JAAOZC010000001">
    <property type="protein sequence ID" value="NIJ06521.1"/>
    <property type="molecule type" value="Genomic_DNA"/>
</dbReference>
<organism evidence="1 2">
    <name type="scientific">Sphingomonas vulcanisoli</name>
    <dbReference type="NCBI Taxonomy" id="1658060"/>
    <lineage>
        <taxon>Bacteria</taxon>
        <taxon>Pseudomonadati</taxon>
        <taxon>Pseudomonadota</taxon>
        <taxon>Alphaproteobacteria</taxon>
        <taxon>Sphingomonadales</taxon>
        <taxon>Sphingomonadaceae</taxon>
        <taxon>Sphingomonas</taxon>
    </lineage>
</organism>
<comment type="caution">
    <text evidence="1">The sequence shown here is derived from an EMBL/GenBank/DDBJ whole genome shotgun (WGS) entry which is preliminary data.</text>
</comment>
<proteinExistence type="predicted"/>
<name>A0ABX0TSC8_9SPHN</name>
<keyword evidence="2" id="KW-1185">Reference proteome</keyword>
<evidence type="ECO:0000313" key="1">
    <source>
        <dbReference type="EMBL" id="NIJ06521.1"/>
    </source>
</evidence>
<reference evidence="1 2" key="1">
    <citation type="submission" date="2020-03" db="EMBL/GenBank/DDBJ databases">
        <title>Genomic Encyclopedia of Type Strains, Phase III (KMG-III): the genomes of soil and plant-associated and newly described type strains.</title>
        <authorList>
            <person name="Whitman W."/>
        </authorList>
    </citation>
    <scope>NUCLEOTIDE SEQUENCE [LARGE SCALE GENOMIC DNA]</scope>
    <source>
        <strain evidence="1 2">CECT 8804</strain>
    </source>
</reference>
<sequence length="154" mass="16145">MAAATAAPAKYRPTGADLLHKIDRLGAPAVLEDDFNLDGGPGYAVVETGSADGVAVAVKLLTTVADAAYSEGLQSSLGVALQRHPENVLPLVDSASVLAADHICLPWMIESPHQKVRDELTKTRAALDTASAKAYPAQRAACLMQIKRAEMGVR</sequence>
<evidence type="ECO:0000313" key="2">
    <source>
        <dbReference type="Proteomes" id="UP000727456"/>
    </source>
</evidence>
<dbReference type="Proteomes" id="UP000727456">
    <property type="component" value="Unassembled WGS sequence"/>
</dbReference>